<dbReference type="Proteomes" id="UP001597560">
    <property type="component" value="Unassembled WGS sequence"/>
</dbReference>
<accession>A0ABW6AYA4</accession>
<keyword evidence="2" id="KW-1185">Reference proteome</keyword>
<comment type="caution">
    <text evidence="1">The sequence shown here is derived from an EMBL/GenBank/DDBJ whole genome shotgun (WGS) entry which is preliminary data.</text>
</comment>
<proteinExistence type="predicted"/>
<dbReference type="EMBL" id="JBHUPA010000002">
    <property type="protein sequence ID" value="MFD2961340.1"/>
    <property type="molecule type" value="Genomic_DNA"/>
</dbReference>
<name>A0ABW6AYA4_9SPHI</name>
<dbReference type="RefSeq" id="WP_377609468.1">
    <property type="nucleotide sequence ID" value="NZ_JBHUPA010000002.1"/>
</dbReference>
<evidence type="ECO:0000313" key="1">
    <source>
        <dbReference type="EMBL" id="MFD2961340.1"/>
    </source>
</evidence>
<evidence type="ECO:0000313" key="2">
    <source>
        <dbReference type="Proteomes" id="UP001597560"/>
    </source>
</evidence>
<gene>
    <name evidence="1" type="ORF">ACFS6J_06070</name>
</gene>
<sequence length="60" mass="6829">MKKQIQLETVLTDFGNYLLSDDRRELYASHPSLGNRNLDERLSAVNDADLTNAFSNSKQN</sequence>
<reference evidence="2" key="1">
    <citation type="journal article" date="2019" name="Int. J. Syst. Evol. Microbiol.">
        <title>The Global Catalogue of Microorganisms (GCM) 10K type strain sequencing project: providing services to taxonomists for standard genome sequencing and annotation.</title>
        <authorList>
            <consortium name="The Broad Institute Genomics Platform"/>
            <consortium name="The Broad Institute Genome Sequencing Center for Infectious Disease"/>
            <person name="Wu L."/>
            <person name="Ma J."/>
        </authorList>
    </citation>
    <scope>NUCLEOTIDE SEQUENCE [LARGE SCALE GENOMIC DNA]</scope>
    <source>
        <strain evidence="2">KCTC 23098</strain>
    </source>
</reference>
<protein>
    <submittedName>
        <fullName evidence="1">Uncharacterized protein</fullName>
    </submittedName>
</protein>
<organism evidence="1 2">
    <name type="scientific">Olivibacter jilunii</name>
    <dbReference type="NCBI Taxonomy" id="985016"/>
    <lineage>
        <taxon>Bacteria</taxon>
        <taxon>Pseudomonadati</taxon>
        <taxon>Bacteroidota</taxon>
        <taxon>Sphingobacteriia</taxon>
        <taxon>Sphingobacteriales</taxon>
        <taxon>Sphingobacteriaceae</taxon>
        <taxon>Olivibacter</taxon>
    </lineage>
</organism>